<organism evidence="2">
    <name type="scientific">uncultured Acidimicrobiales bacterium</name>
    <dbReference type="NCBI Taxonomy" id="310071"/>
    <lineage>
        <taxon>Bacteria</taxon>
        <taxon>Bacillati</taxon>
        <taxon>Actinomycetota</taxon>
        <taxon>Acidimicrobiia</taxon>
        <taxon>Acidimicrobiales</taxon>
        <taxon>environmental samples</taxon>
    </lineage>
</organism>
<dbReference type="EMBL" id="CADCTB010000025">
    <property type="protein sequence ID" value="CAA9215795.1"/>
    <property type="molecule type" value="Genomic_DNA"/>
</dbReference>
<sequence>MIRRLWTIAAVAVAVLGPVTAASAESGPQTFLLYQGPGEAQFTVYAAGPISGIGTDFLLAERVDPSTGRTQRDTETVFPGGSTFNTLTVLENSLQFDPRTCVARVTGRSHLDITGGTGDFEGVSGSGEVEFLAISISERTPQGCSRTEMRTYAIARITGTADVP</sequence>
<accession>A0A6J4H8B7</accession>
<proteinExistence type="predicted"/>
<protein>
    <submittedName>
        <fullName evidence="2">Uncharacterized protein</fullName>
    </submittedName>
</protein>
<keyword evidence="1" id="KW-0732">Signal</keyword>
<feature type="signal peptide" evidence="1">
    <location>
        <begin position="1"/>
        <end position="24"/>
    </location>
</feature>
<evidence type="ECO:0000256" key="1">
    <source>
        <dbReference type="SAM" id="SignalP"/>
    </source>
</evidence>
<feature type="chain" id="PRO_5026737863" evidence="1">
    <location>
        <begin position="25"/>
        <end position="164"/>
    </location>
</feature>
<evidence type="ECO:0000313" key="2">
    <source>
        <dbReference type="EMBL" id="CAA9215795.1"/>
    </source>
</evidence>
<gene>
    <name evidence="2" type="ORF">AVDCRST_MAG10-389</name>
</gene>
<reference evidence="2" key="1">
    <citation type="submission" date="2020-02" db="EMBL/GenBank/DDBJ databases">
        <authorList>
            <person name="Meier V. D."/>
        </authorList>
    </citation>
    <scope>NUCLEOTIDE SEQUENCE</scope>
    <source>
        <strain evidence="2">AVDCRST_MAG10</strain>
    </source>
</reference>
<name>A0A6J4H8B7_9ACTN</name>
<dbReference type="AlphaFoldDB" id="A0A6J4H8B7"/>